<evidence type="ECO:0000256" key="1">
    <source>
        <dbReference type="ARBA" id="ARBA00004370"/>
    </source>
</evidence>
<keyword evidence="7 10" id="KW-0472">Membrane</keyword>
<accession>A0A212LBQ8</accession>
<feature type="transmembrane region" description="Helical" evidence="10">
    <location>
        <begin position="55"/>
        <end position="80"/>
    </location>
</feature>
<evidence type="ECO:0000313" key="12">
    <source>
        <dbReference type="EMBL" id="SCM74940.1"/>
    </source>
</evidence>
<organism evidence="12">
    <name type="scientific">uncultured Desulfovibrio sp</name>
    <dbReference type="NCBI Taxonomy" id="167968"/>
    <lineage>
        <taxon>Bacteria</taxon>
        <taxon>Pseudomonadati</taxon>
        <taxon>Thermodesulfobacteriota</taxon>
        <taxon>Desulfovibrionia</taxon>
        <taxon>Desulfovibrionales</taxon>
        <taxon>Desulfovibrionaceae</taxon>
        <taxon>Desulfovibrio</taxon>
        <taxon>environmental samples</taxon>
    </lineage>
</organism>
<keyword evidence="2" id="KW-1003">Cell membrane</keyword>
<reference evidence="12" key="1">
    <citation type="submission" date="2016-08" db="EMBL/GenBank/DDBJ databases">
        <authorList>
            <person name="Seilhamer J.J."/>
        </authorList>
    </citation>
    <scope>NUCLEOTIDE SEQUENCE</scope>
    <source>
        <strain evidence="12">86-1</strain>
    </source>
</reference>
<dbReference type="InterPro" id="IPR013685">
    <property type="entry name" value="POTRA_FtsQ_type"/>
</dbReference>
<keyword evidence="6 10" id="KW-1133">Transmembrane helix</keyword>
<dbReference type="InterPro" id="IPR005548">
    <property type="entry name" value="Cell_div_FtsQ/DivIB_C"/>
</dbReference>
<evidence type="ECO:0000256" key="9">
    <source>
        <dbReference type="SAM" id="MobiDB-lite"/>
    </source>
</evidence>
<proteinExistence type="predicted"/>
<evidence type="ECO:0000256" key="10">
    <source>
        <dbReference type="SAM" id="Phobius"/>
    </source>
</evidence>
<dbReference type="InterPro" id="IPR034746">
    <property type="entry name" value="POTRA"/>
</dbReference>
<name>A0A212LBQ8_9BACT</name>
<keyword evidence="8" id="KW-0131">Cell cycle</keyword>
<evidence type="ECO:0000256" key="5">
    <source>
        <dbReference type="ARBA" id="ARBA00022692"/>
    </source>
</evidence>
<gene>
    <name evidence="12" type="ORF">KL86DES1_22249</name>
</gene>
<dbReference type="PROSITE" id="PS51779">
    <property type="entry name" value="POTRA"/>
    <property type="match status" value="1"/>
</dbReference>
<sequence>MPLSLKKNTRKARNSYTRASSVPGKKGPRTAKLRMPAFLAACFGRIKTLSGLKSLAAIVVLLVGMGLVLAGVCFTSLWLYNTAITSDFFTTRHIDVAGNVRLSRDMVLQYGGLQEGDNSLAVSIAKVEHNLRQTPWVEEVSVKRLLPDRFVIKLKERMPSFWVHKDGALYYANERGVVIAPVESKNFLSLPTLRVESGAEDAIPFLARLMKDIQSGVLPVEAGAIASITLSPGRGIEVYLEDREMRLSIATDDWEGNLARMGVTLGDLARRHELRNVREVRAVNGNVWVLLNQAVSN</sequence>
<dbReference type="PANTHER" id="PTHR35851:SF1">
    <property type="entry name" value="CELL DIVISION PROTEIN FTSQ"/>
    <property type="match status" value="1"/>
</dbReference>
<evidence type="ECO:0000256" key="2">
    <source>
        <dbReference type="ARBA" id="ARBA00022475"/>
    </source>
</evidence>
<keyword evidence="5 10" id="KW-0812">Transmembrane</keyword>
<keyword evidence="3" id="KW-0997">Cell inner membrane</keyword>
<dbReference type="Pfam" id="PF08478">
    <property type="entry name" value="POTRA_1"/>
    <property type="match status" value="1"/>
</dbReference>
<evidence type="ECO:0000256" key="4">
    <source>
        <dbReference type="ARBA" id="ARBA00022618"/>
    </source>
</evidence>
<feature type="region of interest" description="Disordered" evidence="9">
    <location>
        <begin position="1"/>
        <end position="28"/>
    </location>
</feature>
<comment type="subcellular location">
    <subcellularLocation>
        <location evidence="1">Membrane</location>
    </subcellularLocation>
</comment>
<dbReference type="AlphaFoldDB" id="A0A212LBQ8"/>
<dbReference type="EMBL" id="FMJC01000002">
    <property type="protein sequence ID" value="SCM74940.1"/>
    <property type="molecule type" value="Genomic_DNA"/>
</dbReference>
<feature type="domain" description="POTRA" evidence="11">
    <location>
        <begin position="89"/>
        <end position="157"/>
    </location>
</feature>
<evidence type="ECO:0000256" key="6">
    <source>
        <dbReference type="ARBA" id="ARBA00022989"/>
    </source>
</evidence>
<evidence type="ECO:0000256" key="7">
    <source>
        <dbReference type="ARBA" id="ARBA00023136"/>
    </source>
</evidence>
<keyword evidence="4" id="KW-0132">Cell division</keyword>
<dbReference type="GO" id="GO:0016020">
    <property type="term" value="C:membrane"/>
    <property type="evidence" value="ECO:0007669"/>
    <property type="project" value="UniProtKB-SubCell"/>
</dbReference>
<dbReference type="GO" id="GO:0090529">
    <property type="term" value="P:cell septum assembly"/>
    <property type="evidence" value="ECO:0007669"/>
    <property type="project" value="InterPro"/>
</dbReference>
<evidence type="ECO:0000256" key="3">
    <source>
        <dbReference type="ARBA" id="ARBA00022519"/>
    </source>
</evidence>
<dbReference type="Gene3D" id="3.10.20.310">
    <property type="entry name" value="membrane protein fhac"/>
    <property type="match status" value="1"/>
</dbReference>
<protein>
    <submittedName>
        <fullName evidence="12">Polypeptide-transport-associated domain protein FtsQ-type</fullName>
    </submittedName>
</protein>
<evidence type="ECO:0000259" key="11">
    <source>
        <dbReference type="PROSITE" id="PS51779"/>
    </source>
</evidence>
<dbReference type="PANTHER" id="PTHR35851">
    <property type="entry name" value="CELL DIVISION PROTEIN FTSQ"/>
    <property type="match status" value="1"/>
</dbReference>
<dbReference type="Pfam" id="PF03799">
    <property type="entry name" value="FtsQ_DivIB_C"/>
    <property type="match status" value="1"/>
</dbReference>
<dbReference type="InterPro" id="IPR026579">
    <property type="entry name" value="FtsQ"/>
</dbReference>
<evidence type="ECO:0000256" key="8">
    <source>
        <dbReference type="ARBA" id="ARBA00023306"/>
    </source>
</evidence>